<sequence length="212" mass="24804">MGRFDVYYKKIISKIFIKYIDFVFKTSKIIKNENFNLLKNENKEKYIVLFWHGDSYSLNPFLKGESLYVITTADSRGDYITDLCNFYGYKTFRVPDETNGEGNFLRKIRKEIDFGDKSNLAVAMDGPLGPFHEPKSISFVLALLTKRKVIKVSIHTKCKISLYKRWDNYSIPLPFNTITIGVSEPIEVDRDDRKNDFLKIKELLKNEINVEK</sequence>
<reference evidence="1 2" key="1">
    <citation type="submission" date="2023-08" db="EMBL/GenBank/DDBJ databases">
        <title>Helicovermis profunda gen. nov., sp. nov., a novel mesophilic, fermentative bacterium within the Bacillota from a deep-sea hydrothermal vent chimney.</title>
        <authorList>
            <person name="Miyazaki U."/>
            <person name="Mizutani D."/>
            <person name="Hashimoto Y."/>
            <person name="Tame A."/>
            <person name="Sawayama S."/>
            <person name="Miyazaki J."/>
            <person name="Takai K."/>
            <person name="Nakagawa S."/>
        </authorList>
    </citation>
    <scope>NUCLEOTIDE SEQUENCE [LARGE SCALE GENOMIC DNA]</scope>
    <source>
        <strain evidence="1 2">S502</strain>
    </source>
</reference>
<protein>
    <submittedName>
        <fullName evidence="1">Lysophospholipid acyltransferase family protein</fullName>
    </submittedName>
</protein>
<evidence type="ECO:0000313" key="1">
    <source>
        <dbReference type="EMBL" id="BEP28228.1"/>
    </source>
</evidence>
<name>A0AAU9E4M4_9FIRM</name>
<keyword evidence="1" id="KW-0808">Transferase</keyword>
<dbReference type="Proteomes" id="UP001321786">
    <property type="component" value="Chromosome"/>
</dbReference>
<dbReference type="EMBL" id="AP028654">
    <property type="protein sequence ID" value="BEP28228.1"/>
    <property type="molecule type" value="Genomic_DNA"/>
</dbReference>
<dbReference type="GO" id="GO:0016746">
    <property type="term" value="F:acyltransferase activity"/>
    <property type="evidence" value="ECO:0007669"/>
    <property type="project" value="UniProtKB-KW"/>
</dbReference>
<dbReference type="AlphaFoldDB" id="A0AAU9E4M4"/>
<dbReference type="RefSeq" id="WP_338536560.1">
    <property type="nucleotide sequence ID" value="NZ_AP028654.1"/>
</dbReference>
<accession>A0AAU9E4M4</accession>
<evidence type="ECO:0000313" key="2">
    <source>
        <dbReference type="Proteomes" id="UP001321786"/>
    </source>
</evidence>
<keyword evidence="2" id="KW-1185">Reference proteome</keyword>
<gene>
    <name evidence="1" type="ORF">HLPR_05590</name>
</gene>
<keyword evidence="1" id="KW-0012">Acyltransferase</keyword>
<proteinExistence type="predicted"/>
<dbReference type="KEGG" id="hprf:HLPR_05590"/>
<organism evidence="1 2">
    <name type="scientific">Helicovermis profundi</name>
    <dbReference type="NCBI Taxonomy" id="3065157"/>
    <lineage>
        <taxon>Bacteria</taxon>
        <taxon>Bacillati</taxon>
        <taxon>Bacillota</taxon>
        <taxon>Clostridia</taxon>
        <taxon>Helicovermis</taxon>
    </lineage>
</organism>